<evidence type="ECO:0000256" key="1">
    <source>
        <dbReference type="ARBA" id="ARBA00010876"/>
    </source>
</evidence>
<evidence type="ECO:0000256" key="13">
    <source>
        <dbReference type="ARBA" id="ARBA00042844"/>
    </source>
</evidence>
<evidence type="ECO:0000259" key="16">
    <source>
        <dbReference type="Pfam" id="PF00849"/>
    </source>
</evidence>
<dbReference type="Pfam" id="PF00849">
    <property type="entry name" value="PseudoU_synth_2"/>
    <property type="match status" value="1"/>
</dbReference>
<keyword evidence="2" id="KW-0698">rRNA processing</keyword>
<dbReference type="Proteomes" id="UP000001235">
    <property type="component" value="Chromosome"/>
</dbReference>
<dbReference type="STRING" id="395494.Galf_2903"/>
<dbReference type="PANTHER" id="PTHR21600">
    <property type="entry name" value="MITOCHONDRIAL RNA PSEUDOURIDINE SYNTHASE"/>
    <property type="match status" value="1"/>
</dbReference>
<evidence type="ECO:0000313" key="17">
    <source>
        <dbReference type="EMBL" id="ADL56895.1"/>
    </source>
</evidence>
<dbReference type="HOGENOM" id="CLU_016902_11_1_4"/>
<comment type="function">
    <text evidence="7">Dual specificity enzyme that catalyzes the synthesis of pseudouridine from uracil-746 in 23S ribosomal RNA and from uracil-32 in the anticodon stem and loop of transfer RNAs.</text>
</comment>
<dbReference type="Gene3D" id="3.30.2350.10">
    <property type="entry name" value="Pseudouridine synthase"/>
    <property type="match status" value="1"/>
</dbReference>
<comment type="catalytic activity">
    <reaction evidence="5">
        <text>uridine(32) in tRNA = pseudouridine(32) in tRNA</text>
        <dbReference type="Rhea" id="RHEA:42544"/>
        <dbReference type="Rhea" id="RHEA-COMP:10107"/>
        <dbReference type="Rhea" id="RHEA-COMP:10108"/>
        <dbReference type="ChEBI" id="CHEBI:65314"/>
        <dbReference type="ChEBI" id="CHEBI:65315"/>
        <dbReference type="EC" id="5.4.99.28"/>
    </reaction>
</comment>
<proteinExistence type="inferred from homology"/>
<evidence type="ECO:0000256" key="6">
    <source>
        <dbReference type="ARBA" id="ARBA00036916"/>
    </source>
</evidence>
<evidence type="ECO:0000256" key="2">
    <source>
        <dbReference type="ARBA" id="ARBA00022552"/>
    </source>
</evidence>
<dbReference type="PANTHER" id="PTHR21600:SF91">
    <property type="entry name" value="DUAL-SPECIFICITY RNA PSEUDOURIDINE SYNTHASE RLUA"/>
    <property type="match status" value="1"/>
</dbReference>
<dbReference type="GO" id="GO:0003723">
    <property type="term" value="F:RNA binding"/>
    <property type="evidence" value="ECO:0007669"/>
    <property type="project" value="InterPro"/>
</dbReference>
<evidence type="ECO:0000256" key="4">
    <source>
        <dbReference type="ARBA" id="ARBA00023235"/>
    </source>
</evidence>
<comment type="catalytic activity">
    <reaction evidence="6">
        <text>uridine(746) in 23S rRNA = pseudouridine(746) in 23S rRNA</text>
        <dbReference type="Rhea" id="RHEA:42548"/>
        <dbReference type="Rhea" id="RHEA-COMP:10109"/>
        <dbReference type="Rhea" id="RHEA-COMP:10110"/>
        <dbReference type="ChEBI" id="CHEBI:65314"/>
        <dbReference type="ChEBI" id="CHEBI:65315"/>
        <dbReference type="EC" id="5.4.99.29"/>
    </reaction>
</comment>
<dbReference type="GO" id="GO:0160151">
    <property type="term" value="F:tRNA pseudouridine(32) synthase activity"/>
    <property type="evidence" value="ECO:0007669"/>
    <property type="project" value="UniProtKB-EC"/>
</dbReference>
<dbReference type="KEGG" id="gca:Galf_2903"/>
<evidence type="ECO:0000256" key="5">
    <source>
        <dbReference type="ARBA" id="ARBA00036184"/>
    </source>
</evidence>
<evidence type="ECO:0000256" key="14">
    <source>
        <dbReference type="ARBA" id="ARBA00042883"/>
    </source>
</evidence>
<dbReference type="EMBL" id="CP002159">
    <property type="protein sequence ID" value="ADL56895.1"/>
    <property type="molecule type" value="Genomic_DNA"/>
</dbReference>
<dbReference type="InterPro" id="IPR006224">
    <property type="entry name" value="PsdUridine_synth_RluA-like_CS"/>
</dbReference>
<dbReference type="InterPro" id="IPR050188">
    <property type="entry name" value="RluA_PseudoU_synthase"/>
</dbReference>
<dbReference type="OrthoDB" id="9785808at2"/>
<protein>
    <recommendedName>
        <fullName evidence="10">Dual-specificity RNA pseudouridine synthase RluA</fullName>
        <ecNumber evidence="8">5.4.99.28</ecNumber>
        <ecNumber evidence="9">5.4.99.29</ecNumber>
    </recommendedName>
    <alternativeName>
        <fullName evidence="11">23S rRNA pseudouridine(746) synthase</fullName>
    </alternativeName>
    <alternativeName>
        <fullName evidence="14">Ribosomal large subunit pseudouridine synthase A</fullName>
    </alternativeName>
    <alternativeName>
        <fullName evidence="13">rRNA pseudouridylate synthase A</fullName>
    </alternativeName>
    <alternativeName>
        <fullName evidence="15">rRNA-uridine isomerase A</fullName>
    </alternativeName>
    <alternativeName>
        <fullName evidence="12">tRNA pseudouridine(32) synthase</fullName>
    </alternativeName>
</protein>
<dbReference type="EC" id="5.4.99.29" evidence="9"/>
<dbReference type="SUPFAM" id="SSF55120">
    <property type="entry name" value="Pseudouridine synthase"/>
    <property type="match status" value="1"/>
</dbReference>
<keyword evidence="3" id="KW-0819">tRNA processing</keyword>
<dbReference type="GO" id="GO:0008033">
    <property type="term" value="P:tRNA processing"/>
    <property type="evidence" value="ECO:0007669"/>
    <property type="project" value="UniProtKB-KW"/>
</dbReference>
<gene>
    <name evidence="17" type="ordered locus">Galf_2903</name>
</gene>
<dbReference type="InterPro" id="IPR006145">
    <property type="entry name" value="PsdUridine_synth_RsuA/RluA"/>
</dbReference>
<dbReference type="GO" id="GO:0000455">
    <property type="term" value="P:enzyme-directed rRNA pseudouridine synthesis"/>
    <property type="evidence" value="ECO:0007669"/>
    <property type="project" value="TreeGrafter"/>
</dbReference>
<evidence type="ECO:0000256" key="10">
    <source>
        <dbReference type="ARBA" id="ARBA00039988"/>
    </source>
</evidence>
<evidence type="ECO:0000256" key="12">
    <source>
        <dbReference type="ARBA" id="ARBA00042372"/>
    </source>
</evidence>
<evidence type="ECO:0000256" key="3">
    <source>
        <dbReference type="ARBA" id="ARBA00022694"/>
    </source>
</evidence>
<sequence>MIAPLYRDDWLLVVNKPAGLLSVPGRGEDKQDCLSSRVQEKFPDALIVHRLDMATSGLLVFARGIEMQRQLSAMFHNREVSKRYVAIVAGKLQPDEGEINLSIGADWNERPLRKIDEATGKPSLTRYRVLSREADTTRVELEPVTGRTHQLRVHMRAIGHPILGDALYGEVASAPRLLLHAQSLSFVHPVSKVSASFVCPAPF</sequence>
<feature type="domain" description="Pseudouridine synthase RsuA/RluA-like" evidence="16">
    <location>
        <begin position="11"/>
        <end position="156"/>
    </location>
</feature>
<evidence type="ECO:0000256" key="7">
    <source>
        <dbReference type="ARBA" id="ARBA00037305"/>
    </source>
</evidence>
<evidence type="ECO:0000256" key="8">
    <source>
        <dbReference type="ARBA" id="ARBA00038944"/>
    </source>
</evidence>
<evidence type="ECO:0000256" key="11">
    <source>
        <dbReference type="ARBA" id="ARBA00041266"/>
    </source>
</evidence>
<keyword evidence="4" id="KW-0413">Isomerase</keyword>
<dbReference type="AlphaFoldDB" id="D9SE73"/>
<dbReference type="CDD" id="cd02869">
    <property type="entry name" value="PseudoU_synth_RluA_like"/>
    <property type="match status" value="1"/>
</dbReference>
<evidence type="ECO:0000256" key="9">
    <source>
        <dbReference type="ARBA" id="ARBA00038945"/>
    </source>
</evidence>
<comment type="similarity">
    <text evidence="1">Belongs to the pseudouridine synthase RluA family.</text>
</comment>
<keyword evidence="18" id="KW-1185">Reference proteome</keyword>
<dbReference type="EC" id="5.4.99.28" evidence="8"/>
<dbReference type="eggNOG" id="COG0564">
    <property type="taxonomic scope" value="Bacteria"/>
</dbReference>
<organism evidence="17 18">
    <name type="scientific">Gallionella capsiferriformans (strain ES-2)</name>
    <name type="common">Gallionella ferruginea capsiferriformans (strain ES-2)</name>
    <dbReference type="NCBI Taxonomy" id="395494"/>
    <lineage>
        <taxon>Bacteria</taxon>
        <taxon>Pseudomonadati</taxon>
        <taxon>Pseudomonadota</taxon>
        <taxon>Betaproteobacteria</taxon>
        <taxon>Nitrosomonadales</taxon>
        <taxon>Gallionellaceae</taxon>
        <taxon>Gallionella</taxon>
    </lineage>
</organism>
<accession>D9SE73</accession>
<dbReference type="InterPro" id="IPR020103">
    <property type="entry name" value="PsdUridine_synth_cat_dom_sf"/>
</dbReference>
<name>D9SE73_GALCS</name>
<dbReference type="PROSITE" id="PS01129">
    <property type="entry name" value="PSI_RLU"/>
    <property type="match status" value="1"/>
</dbReference>
<evidence type="ECO:0000313" key="18">
    <source>
        <dbReference type="Proteomes" id="UP000001235"/>
    </source>
</evidence>
<reference evidence="17 18" key="1">
    <citation type="submission" date="2010-08" db="EMBL/GenBank/DDBJ databases">
        <title>Complete sequence of Gallionella capsiferriformans ES-2.</title>
        <authorList>
            <consortium name="US DOE Joint Genome Institute"/>
            <person name="Lucas S."/>
            <person name="Copeland A."/>
            <person name="Lapidus A."/>
            <person name="Cheng J.-F."/>
            <person name="Bruce D."/>
            <person name="Goodwin L."/>
            <person name="Pitluck S."/>
            <person name="Chertkov O."/>
            <person name="Davenport K.W."/>
            <person name="Detter J.C."/>
            <person name="Han C."/>
            <person name="Tapia R."/>
            <person name="Land M."/>
            <person name="Hauser L."/>
            <person name="Chang Y.-J."/>
            <person name="Jeffries C."/>
            <person name="Kyrpides N."/>
            <person name="Ivanova N."/>
            <person name="Mikhailova N."/>
            <person name="Shelobolina E.S."/>
            <person name="Picardal F."/>
            <person name="Roden E."/>
            <person name="Emerson D."/>
            <person name="Woyke T."/>
        </authorList>
    </citation>
    <scope>NUCLEOTIDE SEQUENCE [LARGE SCALE GENOMIC DNA]</scope>
    <source>
        <strain evidence="17 18">ES-2</strain>
    </source>
</reference>
<dbReference type="GO" id="GO:0160142">
    <property type="term" value="F:23S rRNA pseudouridine(746) synthase activity"/>
    <property type="evidence" value="ECO:0007669"/>
    <property type="project" value="UniProtKB-EC"/>
</dbReference>
<dbReference type="RefSeq" id="WP_013294797.1">
    <property type="nucleotide sequence ID" value="NC_014394.1"/>
</dbReference>
<evidence type="ECO:0000256" key="15">
    <source>
        <dbReference type="ARBA" id="ARBA00043143"/>
    </source>
</evidence>